<dbReference type="AlphaFoldDB" id="A0AAD4EUF5"/>
<organism evidence="1 2">
    <name type="scientific">Staphylotrichum longicolle</name>
    <dbReference type="NCBI Taxonomy" id="669026"/>
    <lineage>
        <taxon>Eukaryota</taxon>
        <taxon>Fungi</taxon>
        <taxon>Dikarya</taxon>
        <taxon>Ascomycota</taxon>
        <taxon>Pezizomycotina</taxon>
        <taxon>Sordariomycetes</taxon>
        <taxon>Sordariomycetidae</taxon>
        <taxon>Sordariales</taxon>
        <taxon>Chaetomiaceae</taxon>
        <taxon>Staphylotrichum</taxon>
    </lineage>
</organism>
<evidence type="ECO:0000313" key="1">
    <source>
        <dbReference type="EMBL" id="KAG7287545.1"/>
    </source>
</evidence>
<dbReference type="EMBL" id="JAHCVI010000003">
    <property type="protein sequence ID" value="KAG7287545.1"/>
    <property type="molecule type" value="Genomic_DNA"/>
</dbReference>
<reference evidence="1" key="1">
    <citation type="submission" date="2023-02" db="EMBL/GenBank/DDBJ databases">
        <authorList>
            <person name="Palmer J.M."/>
        </authorList>
    </citation>
    <scope>NUCLEOTIDE SEQUENCE</scope>
    <source>
        <strain evidence="1">FW57</strain>
    </source>
</reference>
<sequence>MEEKGLPRYRILGFTTSKPEDEQLWFSLDIPLHTSRSKVYCDLTATDDVLALGDIERVDSYEDRWPSPSSEDAWTTSFPSFSLTEIAVICDDPEDPFDASPTRVRIGQQQLYFKKSFDPDDEVTRREIETYERIAAVVANAQAHQLPLEDPPHLIIPEDDPAHDEFDYSKMTIPTIIKLKGKDNFAAWKEAVRSCFVLYRITRFINNTATIPGAETTTAVRLKFLRDRTMAHQILRQSVEPVIDILESYGWEDGKDNPQGLYDIVIKAVSRVTDESWCNTTWELMSLNATKFDSLRAFLIHYNKCVKKLRDVDIEFPDKAKQAIILRALKDYDESWTSVMKYHLQTGDLTYDKLMQLVTAKANEQSFNNMAATVHQ</sequence>
<comment type="caution">
    <text evidence="1">The sequence shown here is derived from an EMBL/GenBank/DDBJ whole genome shotgun (WGS) entry which is preliminary data.</text>
</comment>
<gene>
    <name evidence="1" type="ORF">NEMBOFW57_007057</name>
</gene>
<protein>
    <submittedName>
        <fullName evidence="1">Uncharacterized protein</fullName>
    </submittedName>
</protein>
<name>A0AAD4EUF5_9PEZI</name>
<accession>A0AAD4EUF5</accession>
<evidence type="ECO:0000313" key="2">
    <source>
        <dbReference type="Proteomes" id="UP001197093"/>
    </source>
</evidence>
<proteinExistence type="predicted"/>
<keyword evidence="2" id="KW-1185">Reference proteome</keyword>
<dbReference type="Proteomes" id="UP001197093">
    <property type="component" value="Unassembled WGS sequence"/>
</dbReference>